<keyword evidence="3 4" id="KW-0443">Lipid metabolism</keyword>
<dbReference type="PANTHER" id="PTHR14226:SF57">
    <property type="entry name" value="BLR7027 PROTEIN"/>
    <property type="match status" value="1"/>
</dbReference>
<dbReference type="InterPro" id="IPR016035">
    <property type="entry name" value="Acyl_Trfase/lysoPLipase"/>
</dbReference>
<accession>A0A1H2VCQ6</accession>
<dbReference type="EMBL" id="FNNH01000021">
    <property type="protein sequence ID" value="SDW66127.1"/>
    <property type="molecule type" value="Genomic_DNA"/>
</dbReference>
<sequence length="387" mass="42218">MSEPNNTFAQSSKLGLFLTGGGARAAYQVGVLRAIAELLPSPAHSPFPVICGTSAGAINAAGLAMSATHFATGVRQLEAVWGNLHVDQVHRADLLGVIRNTAHCVGSLLSSQANKKAPFALLDNAPLRTLLGCRLPFRGIQRSIHLGALHALGVTVWGYTSGQSVTFYQGHESIQPWSRVMRIGVASRIGIQHLLASSAIPLIFPAVRLNREYFGDGSMRQLAPLSPALHLGADRILVISVNKKREIPFERVKVTSYPPVAQIAGHMMSSIFFDSLEVDLERLERINGTLALIPPEARKEGGVLLRPIKSLVISPSERISEIAWQHAYSLPRTMRYLYRAVGAMSPSGSRLLSYVLFEASYCRALIDLGYRDTMQQQDEILKFITMS</sequence>
<feature type="active site" description="Proton acceptor" evidence="4">
    <location>
        <position position="216"/>
    </location>
</feature>
<dbReference type="GO" id="GO:0016787">
    <property type="term" value="F:hydrolase activity"/>
    <property type="evidence" value="ECO:0007669"/>
    <property type="project" value="UniProtKB-UniRule"/>
</dbReference>
<dbReference type="Pfam" id="PF01734">
    <property type="entry name" value="Patatin"/>
    <property type="match status" value="1"/>
</dbReference>
<protein>
    <submittedName>
        <fullName evidence="6">NTE family protein</fullName>
    </submittedName>
</protein>
<dbReference type="Proteomes" id="UP000183454">
    <property type="component" value="Unassembled WGS sequence"/>
</dbReference>
<feature type="domain" description="PNPLA" evidence="5">
    <location>
        <begin position="16"/>
        <end position="229"/>
    </location>
</feature>
<dbReference type="InterPro" id="IPR002641">
    <property type="entry name" value="PNPLA_dom"/>
</dbReference>
<evidence type="ECO:0000256" key="4">
    <source>
        <dbReference type="PROSITE-ProRule" id="PRU01161"/>
    </source>
</evidence>
<dbReference type="PANTHER" id="PTHR14226">
    <property type="entry name" value="NEUROPATHY TARGET ESTERASE/SWISS CHEESE D.MELANOGASTER"/>
    <property type="match status" value="1"/>
</dbReference>
<evidence type="ECO:0000256" key="3">
    <source>
        <dbReference type="ARBA" id="ARBA00023098"/>
    </source>
</evidence>
<proteinExistence type="predicted"/>
<dbReference type="RefSeq" id="WP_074667104.1">
    <property type="nucleotide sequence ID" value="NZ_FNNH01000021.1"/>
</dbReference>
<evidence type="ECO:0000313" key="6">
    <source>
        <dbReference type="EMBL" id="SDW66127.1"/>
    </source>
</evidence>
<gene>
    <name evidence="6" type="ORF">SAMN05421882_10216</name>
</gene>
<evidence type="ECO:0000313" key="7">
    <source>
        <dbReference type="Proteomes" id="UP000183454"/>
    </source>
</evidence>
<dbReference type="PROSITE" id="PS51635">
    <property type="entry name" value="PNPLA"/>
    <property type="match status" value="1"/>
</dbReference>
<dbReference type="SUPFAM" id="SSF52151">
    <property type="entry name" value="FabD/lysophospholipase-like"/>
    <property type="match status" value="1"/>
</dbReference>
<dbReference type="Gene3D" id="3.40.1090.10">
    <property type="entry name" value="Cytosolic phospholipase A2 catalytic domain"/>
    <property type="match status" value="2"/>
</dbReference>
<evidence type="ECO:0000256" key="2">
    <source>
        <dbReference type="ARBA" id="ARBA00022963"/>
    </source>
</evidence>
<dbReference type="GO" id="GO:0016042">
    <property type="term" value="P:lipid catabolic process"/>
    <property type="evidence" value="ECO:0007669"/>
    <property type="project" value="UniProtKB-UniRule"/>
</dbReference>
<dbReference type="InterPro" id="IPR050301">
    <property type="entry name" value="NTE"/>
</dbReference>
<dbReference type="AlphaFoldDB" id="A0A1H2VCQ6"/>
<evidence type="ECO:0000259" key="5">
    <source>
        <dbReference type="PROSITE" id="PS51635"/>
    </source>
</evidence>
<organism evidence="6 7">
    <name type="scientific">Nitrosomonas communis</name>
    <dbReference type="NCBI Taxonomy" id="44574"/>
    <lineage>
        <taxon>Bacteria</taxon>
        <taxon>Pseudomonadati</taxon>
        <taxon>Pseudomonadota</taxon>
        <taxon>Betaproteobacteria</taxon>
        <taxon>Nitrosomonadales</taxon>
        <taxon>Nitrosomonadaceae</taxon>
        <taxon>Nitrosomonas</taxon>
    </lineage>
</organism>
<reference evidence="6 7" key="1">
    <citation type="submission" date="2016-10" db="EMBL/GenBank/DDBJ databases">
        <authorList>
            <person name="de Groot N.N."/>
        </authorList>
    </citation>
    <scope>NUCLEOTIDE SEQUENCE [LARGE SCALE GENOMIC DNA]</scope>
    <source>
        <strain evidence="6 7">Nm110</strain>
    </source>
</reference>
<feature type="active site" description="Nucleophile" evidence="4">
    <location>
        <position position="54"/>
    </location>
</feature>
<dbReference type="CDD" id="cd07209">
    <property type="entry name" value="Pat_hypo_Ecoli_Z1214_like"/>
    <property type="match status" value="1"/>
</dbReference>
<keyword evidence="1 4" id="KW-0378">Hydrolase</keyword>
<comment type="caution">
    <text evidence="4">Lacks conserved residue(s) required for the propagation of feature annotation.</text>
</comment>
<feature type="short sequence motif" description="GXSXG" evidence="4">
    <location>
        <begin position="52"/>
        <end position="56"/>
    </location>
</feature>
<keyword evidence="2 4" id="KW-0442">Lipid degradation</keyword>
<evidence type="ECO:0000256" key="1">
    <source>
        <dbReference type="ARBA" id="ARBA00022801"/>
    </source>
</evidence>
<name>A0A1H2VCQ6_9PROT</name>